<reference evidence="1 2" key="1">
    <citation type="submission" date="2019-01" db="EMBL/GenBank/DDBJ databases">
        <title>Draft genomes of a novel of Aminipila strains.</title>
        <authorList>
            <person name="Ma S."/>
        </authorList>
    </citation>
    <scope>NUCLEOTIDE SEQUENCE [LARGE SCALE GENOMIC DNA]</scope>
    <source>
        <strain evidence="2">JN-39</strain>
    </source>
</reference>
<accession>A0A410PSA5</accession>
<evidence type="ECO:0000313" key="2">
    <source>
        <dbReference type="Proteomes" id="UP000287601"/>
    </source>
</evidence>
<keyword evidence="2" id="KW-1185">Reference proteome</keyword>
<dbReference type="RefSeq" id="WP_128744496.1">
    <property type="nucleotide sequence ID" value="NZ_CP035281.1"/>
</dbReference>
<dbReference type="EMBL" id="CP035281">
    <property type="protein sequence ID" value="QAT41842.1"/>
    <property type="molecule type" value="Genomic_DNA"/>
</dbReference>
<evidence type="ECO:0008006" key="3">
    <source>
        <dbReference type="Google" id="ProtNLM"/>
    </source>
</evidence>
<dbReference type="Gene3D" id="1.10.10.10">
    <property type="entry name" value="Winged helix-like DNA-binding domain superfamily/Winged helix DNA-binding domain"/>
    <property type="match status" value="1"/>
</dbReference>
<protein>
    <recommendedName>
        <fullName evidence="3">Winged helix-turn-helix transcriptional regulator</fullName>
    </recommendedName>
</protein>
<name>A0A410PSA5_9FIRM</name>
<gene>
    <name evidence="1" type="ORF">EQM06_00610</name>
</gene>
<organism evidence="1 2">
    <name type="scientific">Aminipila luticellarii</name>
    <dbReference type="NCBI Taxonomy" id="2507160"/>
    <lineage>
        <taxon>Bacteria</taxon>
        <taxon>Bacillati</taxon>
        <taxon>Bacillota</taxon>
        <taxon>Clostridia</taxon>
        <taxon>Peptostreptococcales</taxon>
        <taxon>Anaerovoracaceae</taxon>
        <taxon>Aminipila</taxon>
    </lineage>
</organism>
<dbReference type="InterPro" id="IPR036390">
    <property type="entry name" value="WH_DNA-bd_sf"/>
</dbReference>
<dbReference type="OrthoDB" id="9813719at2"/>
<dbReference type="Proteomes" id="UP000287601">
    <property type="component" value="Chromosome"/>
</dbReference>
<dbReference type="SUPFAM" id="SSF46785">
    <property type="entry name" value="Winged helix' DNA-binding domain"/>
    <property type="match status" value="1"/>
</dbReference>
<dbReference type="AlphaFoldDB" id="A0A410PSA5"/>
<evidence type="ECO:0000313" key="1">
    <source>
        <dbReference type="EMBL" id="QAT41842.1"/>
    </source>
</evidence>
<dbReference type="Pfam" id="PF13412">
    <property type="entry name" value="HTH_24"/>
    <property type="match status" value="1"/>
</dbReference>
<sequence length="167" mass="18743">MRWQYLTSRTAGIKSTEKNNLVAFRSRKATKLPTKSTLLRKVEGIFKVVGLVEQLGSGMSRILKVYDKDIFRITDHFIKAIFPFSDEMTLENTASSNKSGGINGGILSDEDKLVKLMQYVPSITVNELSNQTGLSTRKISRISKELRETGKITRIGSTRKGAWQIND</sequence>
<dbReference type="KEGG" id="amij:EQM06_00610"/>
<proteinExistence type="predicted"/>
<dbReference type="InterPro" id="IPR036388">
    <property type="entry name" value="WH-like_DNA-bd_sf"/>
</dbReference>